<proteinExistence type="predicted"/>
<gene>
    <name evidence="1" type="ORF">N3K66_009041</name>
</gene>
<protein>
    <submittedName>
        <fullName evidence="1">Uncharacterized protein</fullName>
    </submittedName>
</protein>
<evidence type="ECO:0000313" key="1">
    <source>
        <dbReference type="EMBL" id="KAI9896141.1"/>
    </source>
</evidence>
<comment type="caution">
    <text evidence="1">The sequence shown here is derived from an EMBL/GenBank/DDBJ whole genome shotgun (WGS) entry which is preliminary data.</text>
</comment>
<evidence type="ECO:0000313" key="2">
    <source>
        <dbReference type="Proteomes" id="UP001163324"/>
    </source>
</evidence>
<keyword evidence="2" id="KW-1185">Reference proteome</keyword>
<accession>A0ACC0UPX1</accession>
<reference evidence="1" key="1">
    <citation type="submission" date="2022-10" db="EMBL/GenBank/DDBJ databases">
        <title>Complete Genome of Trichothecium roseum strain YXFP-22015, a Plant Pathogen Isolated from Citrus.</title>
        <authorList>
            <person name="Wang Y."/>
            <person name="Zhu L."/>
        </authorList>
    </citation>
    <scope>NUCLEOTIDE SEQUENCE</scope>
    <source>
        <strain evidence="1">YXFP-22015</strain>
    </source>
</reference>
<organism evidence="1 2">
    <name type="scientific">Trichothecium roseum</name>
    <dbReference type="NCBI Taxonomy" id="47278"/>
    <lineage>
        <taxon>Eukaryota</taxon>
        <taxon>Fungi</taxon>
        <taxon>Dikarya</taxon>
        <taxon>Ascomycota</taxon>
        <taxon>Pezizomycotina</taxon>
        <taxon>Sordariomycetes</taxon>
        <taxon>Hypocreomycetidae</taxon>
        <taxon>Hypocreales</taxon>
        <taxon>Hypocreales incertae sedis</taxon>
        <taxon>Trichothecium</taxon>
    </lineage>
</organism>
<name>A0ACC0UPX1_9HYPO</name>
<sequence length="363" mass="39374">MKLALKLDSNRGQPYCPQDVVRGVLSIRGAEFQRAPRIIVQLIGQVVLTVTAQVNGPNPGVVTNQLFNVQKDNVPSKLILTRDEKGQAVYTCPVELELPSHSTSRNGCDDCQLPSSMRASGPGFTVQTEYAINVTVERGVLGKLTKSTTIRREFPFVCNILSVPEPASSPLLALCLGSGQQLRSADVVRLDDHKTQPPPFTEVASETEPFIQVQALVPQPAVFIRGQNASVGLGIYTPPQLLKAGKVFLRSVSLTLMQTTTARTGALPRVATEPLHTCSMMGTVQITKPRLELGSEIWGNFFVHDAVPTCKSCQLQIQHTVEVEVGISRGLGKDIQFVKASLEVAVMDPPPQYPARTSSQRVS</sequence>
<dbReference type="EMBL" id="CM047949">
    <property type="protein sequence ID" value="KAI9896141.1"/>
    <property type="molecule type" value="Genomic_DNA"/>
</dbReference>
<dbReference type="Proteomes" id="UP001163324">
    <property type="component" value="Chromosome 10"/>
</dbReference>